<reference evidence="2 3" key="2">
    <citation type="journal article" date="2022" name="Mar. Drugs">
        <title>Bioassay-Guided Fractionation Leads to the Detection of Cholic Acid Generated by the Rare Thalassomonas sp.</title>
        <authorList>
            <person name="Pheiffer F."/>
            <person name="Schneider Y.K."/>
            <person name="Hansen E.H."/>
            <person name="Andersen J.H."/>
            <person name="Isaksson J."/>
            <person name="Busche T."/>
            <person name="R C."/>
            <person name="Kalinowski J."/>
            <person name="Zyl L.V."/>
            <person name="Trindade M."/>
        </authorList>
    </citation>
    <scope>NUCLEOTIDE SEQUENCE [LARGE SCALE GENOMIC DNA]</scope>
    <source>
        <strain evidence="2 3">XOM25</strain>
    </source>
</reference>
<organism evidence="2 3">
    <name type="scientific">Thalassomonas viridans</name>
    <dbReference type="NCBI Taxonomy" id="137584"/>
    <lineage>
        <taxon>Bacteria</taxon>
        <taxon>Pseudomonadati</taxon>
        <taxon>Pseudomonadota</taxon>
        <taxon>Gammaproteobacteria</taxon>
        <taxon>Alteromonadales</taxon>
        <taxon>Colwelliaceae</taxon>
        <taxon>Thalassomonas</taxon>
    </lineage>
</organism>
<proteinExistence type="predicted"/>
<dbReference type="Proteomes" id="UP000032352">
    <property type="component" value="Chromosome"/>
</dbReference>
<accession>A0AAF0C824</accession>
<feature type="chain" id="PRO_5041961326" evidence="1">
    <location>
        <begin position="24"/>
        <end position="189"/>
    </location>
</feature>
<dbReference type="RefSeq" id="WP_044838182.1">
    <property type="nucleotide sequence ID" value="NZ_CP059733.1"/>
</dbReference>
<keyword evidence="3" id="KW-1185">Reference proteome</keyword>
<dbReference type="EMBL" id="CP059733">
    <property type="protein sequence ID" value="WDE03434.1"/>
    <property type="molecule type" value="Genomic_DNA"/>
</dbReference>
<gene>
    <name evidence="2" type="ORF">SG34_018800</name>
</gene>
<evidence type="ECO:0000313" key="2">
    <source>
        <dbReference type="EMBL" id="WDE03434.1"/>
    </source>
</evidence>
<keyword evidence="1" id="KW-0732">Signal</keyword>
<dbReference type="KEGG" id="tvd:SG34_018800"/>
<evidence type="ECO:0000256" key="1">
    <source>
        <dbReference type="SAM" id="SignalP"/>
    </source>
</evidence>
<dbReference type="AlphaFoldDB" id="A0AAF0C824"/>
<protein>
    <submittedName>
        <fullName evidence="2">DUF4136 domain-containing protein</fullName>
    </submittedName>
</protein>
<sequence length="189" mass="20872">MHNTKPSLLLLLSLLALLNPACSSRYGDSDLSERQVLTMTNPQLTISHTTPITWYSKLALHSATPPGDEAGEILTYIQDLITNSLRNKGFNLTEKPSESQYQLVALAMVGNNAANQKILELFKLFPGLAEKGGYQQGTLLVAIVDVDQKKAAWRGSVQMFVDPSLPKELRLERINGAVERLLQHLKPHA</sequence>
<evidence type="ECO:0000313" key="3">
    <source>
        <dbReference type="Proteomes" id="UP000032352"/>
    </source>
</evidence>
<name>A0AAF0C824_9GAMM</name>
<reference evidence="2 3" key="1">
    <citation type="journal article" date="2015" name="Genome Announc.">
        <title>Draft Genome Sequences of Marine Isolates of Thalassomonas viridans and Thalassomonas actiniarum.</title>
        <authorList>
            <person name="Olonade I."/>
            <person name="van Zyl L.J."/>
            <person name="Trindade M."/>
        </authorList>
    </citation>
    <scope>NUCLEOTIDE SEQUENCE [LARGE SCALE GENOMIC DNA]</scope>
    <source>
        <strain evidence="2 3">XOM25</strain>
    </source>
</reference>
<feature type="signal peptide" evidence="1">
    <location>
        <begin position="1"/>
        <end position="23"/>
    </location>
</feature>